<evidence type="ECO:0000313" key="1">
    <source>
        <dbReference type="EMBL" id="CCH95542.1"/>
    </source>
</evidence>
<evidence type="ECO:0000313" key="2">
    <source>
        <dbReference type="Proteomes" id="UP000005806"/>
    </source>
</evidence>
<gene>
    <name evidence="1" type="ORF">MICCA_90031</name>
</gene>
<sequence>MQIVGLQIVRHSIFRCIQQPQPAGLILESTGSKNCTAKTDCDPS</sequence>
<dbReference type="EMBL" id="CAIH01000428">
    <property type="protein sequence ID" value="CCH95542.1"/>
    <property type="molecule type" value="Genomic_DNA"/>
</dbReference>
<dbReference type="Proteomes" id="UP000005806">
    <property type="component" value="Unassembled WGS sequence"/>
</dbReference>
<proteinExistence type="predicted"/>
<protein>
    <submittedName>
        <fullName evidence="1">Uncharacterized protein</fullName>
    </submittedName>
</protein>
<organism evidence="1 2">
    <name type="scientific">Microcystis aeruginosa PCC 9432</name>
    <dbReference type="NCBI Taxonomy" id="1160280"/>
    <lineage>
        <taxon>Bacteria</taxon>
        <taxon>Bacillati</taxon>
        <taxon>Cyanobacteriota</taxon>
        <taxon>Cyanophyceae</taxon>
        <taxon>Oscillatoriophycideae</taxon>
        <taxon>Chroococcales</taxon>
        <taxon>Microcystaceae</taxon>
        <taxon>Microcystis</taxon>
    </lineage>
</organism>
<comment type="caution">
    <text evidence="1">The sequence shown here is derived from an EMBL/GenBank/DDBJ whole genome shotgun (WGS) entry which is preliminary data.</text>
</comment>
<reference evidence="1 2" key="1">
    <citation type="submission" date="2012-04" db="EMBL/GenBank/DDBJ databases">
        <authorList>
            <person name="Genoscope - CEA"/>
        </authorList>
    </citation>
    <scope>NUCLEOTIDE SEQUENCE [LARGE SCALE GENOMIC DNA]</scope>
    <source>
        <strain evidence="1 2">9432</strain>
    </source>
</reference>
<name>A0A830ZR84_MICAE</name>
<accession>A0A830ZR84</accession>
<dbReference type="AlphaFoldDB" id="A0A830ZR84"/>